<keyword evidence="3" id="KW-1185">Reference proteome</keyword>
<comment type="caution">
    <text evidence="2">The sequence shown here is derived from an EMBL/GenBank/DDBJ whole genome shotgun (WGS) entry which is preliminary data.</text>
</comment>
<proteinExistence type="predicted"/>
<dbReference type="Proteomes" id="UP000239939">
    <property type="component" value="Unassembled WGS sequence"/>
</dbReference>
<dbReference type="AlphaFoldDB" id="A0A2S7ED22"/>
<organism evidence="2 3">
    <name type="scientific">Xanthomonas populi</name>
    <dbReference type="NCBI Taxonomy" id="53414"/>
    <lineage>
        <taxon>Bacteria</taxon>
        <taxon>Pseudomonadati</taxon>
        <taxon>Pseudomonadota</taxon>
        <taxon>Gammaproteobacteria</taxon>
        <taxon>Lysobacterales</taxon>
        <taxon>Lysobacteraceae</taxon>
        <taxon>Xanthomonas</taxon>
    </lineage>
</organism>
<keyword evidence="1" id="KW-0812">Transmembrane</keyword>
<name>A0A2S7ED22_9XANT</name>
<evidence type="ECO:0000313" key="3">
    <source>
        <dbReference type="Proteomes" id="UP000239939"/>
    </source>
</evidence>
<dbReference type="EMBL" id="MDEJ01000162">
    <property type="protein sequence ID" value="PPU88056.1"/>
    <property type="molecule type" value="Genomic_DNA"/>
</dbReference>
<dbReference type="OrthoDB" id="6002845at2"/>
<reference evidence="3" key="1">
    <citation type="submission" date="2016-08" db="EMBL/GenBank/DDBJ databases">
        <authorList>
            <person name="Merda D."/>
            <person name="Briand M."/>
            <person name="Taghouti G."/>
            <person name="Carrere S."/>
            <person name="Gouzy J."/>
            <person name="Portier P."/>
            <person name="Jacques M.-A."/>
            <person name="Fischer-Le Saux M."/>
        </authorList>
    </citation>
    <scope>NUCLEOTIDE SEQUENCE [LARGE SCALE GENOMIC DNA]</scope>
    <source>
        <strain evidence="3">CFBP1817</strain>
    </source>
</reference>
<evidence type="ECO:0000313" key="2">
    <source>
        <dbReference type="EMBL" id="PPU88056.1"/>
    </source>
</evidence>
<gene>
    <name evidence="2" type="ORF">XpopCFBP1817_18000</name>
</gene>
<keyword evidence="1" id="KW-1133">Transmembrane helix</keyword>
<dbReference type="RefSeq" id="WP_128418202.1">
    <property type="nucleotide sequence ID" value="NZ_MDEJ01000162.1"/>
</dbReference>
<feature type="transmembrane region" description="Helical" evidence="1">
    <location>
        <begin position="26"/>
        <end position="44"/>
    </location>
</feature>
<sequence length="410" mass="45625">MAAPSQDRNDRHVLPAHRSNRQLTQLAPWLYLCVLLGSGWLLFLHPQTRVLKPEQAATSWLLAWIFGGIVIGAVLWSLRVARDGLGQASSATYPLSARLPDSWTDAYAALLRPASAAPLCAPKPDPADTQRGAAWHRFGGGMLSVENFDPNDATRAPWDSLDAQTCIARLDDVRQTWQNATATRALQQERRYWLDVVLSLLDHGVTRPLQDGYLPDTATLRTERFLLGADAGPIVLAEVPALFARRLALAIETMPTPQREAAGVQWRLLQQLHGLVAESRMLDERSQVVQVLAWNPDVDLDQVEVAYILADEYLHGMRDWLRRASLVRLPDSALRLDEVLLSSCSPLGAQADDVDYIEAMRPLHRGFMQLFSQRLSQLVLQAEQVERQAGLYPLPSTTAASDEISQDWPA</sequence>
<accession>A0A2S7ED22</accession>
<feature type="transmembrane region" description="Helical" evidence="1">
    <location>
        <begin position="56"/>
        <end position="78"/>
    </location>
</feature>
<protein>
    <submittedName>
        <fullName evidence="2">Uncharacterized protein</fullName>
    </submittedName>
</protein>
<keyword evidence="1" id="KW-0472">Membrane</keyword>
<evidence type="ECO:0000256" key="1">
    <source>
        <dbReference type="SAM" id="Phobius"/>
    </source>
</evidence>